<evidence type="ECO:0000313" key="1">
    <source>
        <dbReference type="EMBL" id="MDC3985927.1"/>
    </source>
</evidence>
<dbReference type="Proteomes" id="UP001151081">
    <property type="component" value="Unassembled WGS sequence"/>
</dbReference>
<organism evidence="1 2">
    <name type="scientific">Polyangium jinanense</name>
    <dbReference type="NCBI Taxonomy" id="2829994"/>
    <lineage>
        <taxon>Bacteria</taxon>
        <taxon>Pseudomonadati</taxon>
        <taxon>Myxococcota</taxon>
        <taxon>Polyangia</taxon>
        <taxon>Polyangiales</taxon>
        <taxon>Polyangiaceae</taxon>
        <taxon>Polyangium</taxon>
    </lineage>
</organism>
<keyword evidence="2" id="KW-1185">Reference proteome</keyword>
<sequence>MNDELVLDAGDFGPDRMIRPPARPMYQQIFDYLMAKPDPVKVPSGTGIGREGVAATAVCIRWGSYFAVLADRSKPMWSEVASPETSRISDDEMARINIEASAALAHWVDVFSADWQLYGQLVNRAVVYLPMPKKTSKPERGLAFVPLAVPEMAKQLVEATDAERLALARADASHHPSRVFANALVNVAWRNGPIENIHAGLAAAYPIDRCRVTAAEERELVRFTSNRMAAGMDACLLLRSERQRFERSWPEQVLPYRLASFLLITPTGWTLTETSRDVRLMR</sequence>
<gene>
    <name evidence="1" type="ORF">KEG57_35935</name>
</gene>
<proteinExistence type="predicted"/>
<dbReference type="AlphaFoldDB" id="A0A9X4AX21"/>
<dbReference type="EMBL" id="JAGTJJ010000033">
    <property type="protein sequence ID" value="MDC3985927.1"/>
    <property type="molecule type" value="Genomic_DNA"/>
</dbReference>
<protein>
    <submittedName>
        <fullName evidence="1">Uncharacterized protein</fullName>
    </submittedName>
</protein>
<accession>A0A9X4AX21</accession>
<dbReference type="RefSeq" id="WP_272459295.1">
    <property type="nucleotide sequence ID" value="NZ_JAGTJJ010000033.1"/>
</dbReference>
<comment type="caution">
    <text evidence="1">The sequence shown here is derived from an EMBL/GenBank/DDBJ whole genome shotgun (WGS) entry which is preliminary data.</text>
</comment>
<reference evidence="1 2" key="1">
    <citation type="submission" date="2021-04" db="EMBL/GenBank/DDBJ databases">
        <title>Genome analysis of Polyangium sp.</title>
        <authorList>
            <person name="Li Y."/>
            <person name="Wang J."/>
        </authorList>
    </citation>
    <scope>NUCLEOTIDE SEQUENCE [LARGE SCALE GENOMIC DNA]</scope>
    <source>
        <strain evidence="1 2">SDU14</strain>
    </source>
</reference>
<name>A0A9X4AX21_9BACT</name>
<evidence type="ECO:0000313" key="2">
    <source>
        <dbReference type="Proteomes" id="UP001151081"/>
    </source>
</evidence>